<comment type="pathway">
    <text evidence="4">Cofactor metabolism; pyridoxal 5'-phosphate salvage; pyridoxamine 5'-phosphate from pyridoxamine: step 1/1.</text>
</comment>
<evidence type="ECO:0000259" key="27">
    <source>
        <dbReference type="Pfam" id="PF08543"/>
    </source>
</evidence>
<comment type="subunit">
    <text evidence="8">Homodimer.</text>
</comment>
<dbReference type="GO" id="GO:0046872">
    <property type="term" value="F:metal ion binding"/>
    <property type="evidence" value="ECO:0007669"/>
    <property type="project" value="UniProtKB-KW"/>
</dbReference>
<evidence type="ECO:0000256" key="24">
    <source>
        <dbReference type="ARBA" id="ARBA00047377"/>
    </source>
</evidence>
<evidence type="ECO:0000256" key="14">
    <source>
        <dbReference type="ARBA" id="ARBA00022723"/>
    </source>
</evidence>
<evidence type="ECO:0000256" key="19">
    <source>
        <dbReference type="ARBA" id="ARBA00022990"/>
    </source>
</evidence>
<evidence type="ECO:0000256" key="10">
    <source>
        <dbReference type="ARBA" id="ARBA00018134"/>
    </source>
</evidence>
<evidence type="ECO:0000256" key="25">
    <source>
        <dbReference type="ARBA" id="ARBA00048524"/>
    </source>
</evidence>
<organism evidence="28 29">
    <name type="scientific">Stegastes partitus</name>
    <name type="common">bicolor damselfish</name>
    <dbReference type="NCBI Taxonomy" id="144197"/>
    <lineage>
        <taxon>Eukaryota</taxon>
        <taxon>Metazoa</taxon>
        <taxon>Chordata</taxon>
        <taxon>Craniata</taxon>
        <taxon>Vertebrata</taxon>
        <taxon>Euteleostomi</taxon>
        <taxon>Actinopterygii</taxon>
        <taxon>Neopterygii</taxon>
        <taxon>Teleostei</taxon>
        <taxon>Neoteleostei</taxon>
        <taxon>Acanthomorphata</taxon>
        <taxon>Ovalentaria</taxon>
        <taxon>Pomacentridae</taxon>
        <taxon>Stegastes</taxon>
    </lineage>
</organism>
<dbReference type="InterPro" id="IPR029056">
    <property type="entry name" value="Ribokinase-like"/>
</dbReference>
<evidence type="ECO:0000256" key="23">
    <source>
        <dbReference type="ARBA" id="ARBA00047310"/>
    </source>
</evidence>
<keyword evidence="14" id="KW-0479">Metal-binding</keyword>
<comment type="catalytic activity">
    <reaction evidence="25">
        <text>pyridoxine + ATP = pyridoxine 5'-phosphate + ADP + H(+)</text>
        <dbReference type="Rhea" id="RHEA:25108"/>
        <dbReference type="ChEBI" id="CHEBI:15378"/>
        <dbReference type="ChEBI" id="CHEBI:16709"/>
        <dbReference type="ChEBI" id="CHEBI:30616"/>
        <dbReference type="ChEBI" id="CHEBI:58589"/>
        <dbReference type="ChEBI" id="CHEBI:456216"/>
        <dbReference type="EC" id="2.7.1.35"/>
    </reaction>
    <physiologicalReaction direction="left-to-right" evidence="25">
        <dbReference type="Rhea" id="RHEA:25109"/>
    </physiologicalReaction>
</comment>
<evidence type="ECO:0000256" key="21">
    <source>
        <dbReference type="ARBA" id="ARBA00032808"/>
    </source>
</evidence>
<dbReference type="GO" id="GO:0005524">
    <property type="term" value="F:ATP binding"/>
    <property type="evidence" value="ECO:0007669"/>
    <property type="project" value="UniProtKB-KW"/>
</dbReference>
<dbReference type="SUPFAM" id="SSF53613">
    <property type="entry name" value="Ribokinase-like"/>
    <property type="match status" value="1"/>
</dbReference>
<dbReference type="PANTHER" id="PTHR10534:SF2">
    <property type="entry name" value="PYRIDOXAL KINASE"/>
    <property type="match status" value="1"/>
</dbReference>
<keyword evidence="15" id="KW-0547">Nucleotide-binding</keyword>
<evidence type="ECO:0000256" key="11">
    <source>
        <dbReference type="ARBA" id="ARBA00022490"/>
    </source>
</evidence>
<proteinExistence type="inferred from homology"/>
<evidence type="ECO:0000256" key="20">
    <source>
        <dbReference type="ARBA" id="ARBA00023053"/>
    </source>
</evidence>
<dbReference type="GO" id="GO:0009443">
    <property type="term" value="P:pyridoxal 5'-phosphate salvage"/>
    <property type="evidence" value="ECO:0007669"/>
    <property type="project" value="InterPro"/>
</dbReference>
<keyword evidence="16 29" id="KW-0418">Kinase</keyword>
<evidence type="ECO:0000256" key="18">
    <source>
        <dbReference type="ARBA" id="ARBA00022842"/>
    </source>
</evidence>
<evidence type="ECO:0000256" key="2">
    <source>
        <dbReference type="ARBA" id="ARBA00001947"/>
    </source>
</evidence>
<evidence type="ECO:0000313" key="28">
    <source>
        <dbReference type="Proteomes" id="UP000694891"/>
    </source>
</evidence>
<dbReference type="Pfam" id="PF08543">
    <property type="entry name" value="Phos_pyr_kin"/>
    <property type="match status" value="1"/>
</dbReference>
<dbReference type="NCBIfam" id="TIGR00687">
    <property type="entry name" value="pyridox_kin"/>
    <property type="match status" value="1"/>
</dbReference>
<dbReference type="Proteomes" id="UP000694891">
    <property type="component" value="Unplaced"/>
</dbReference>
<keyword evidence="13" id="KW-0808">Transferase</keyword>
<comment type="subcellular location">
    <subcellularLocation>
        <location evidence="3">Cytoplasm</location>
        <location evidence="3">Cytosol</location>
    </subcellularLocation>
</comment>
<comment type="similarity">
    <text evidence="7">Belongs to the pyridoxine kinase family.</text>
</comment>
<dbReference type="Gene3D" id="3.40.1190.20">
    <property type="match status" value="1"/>
</dbReference>
<evidence type="ECO:0000256" key="3">
    <source>
        <dbReference type="ARBA" id="ARBA00004514"/>
    </source>
</evidence>
<sequence>MTKTTTMMMMMVMSASVPGIPLTAPSGQRPPNLFPVCVSCLQVLGFEVDSINSVQFSNHTGYSHWKGQVLTADELHVLYEGIKLNNVHHYDYVLTGYTRDTSFLEMVVDIVQELKRANPNLVYVCDPVLGDHGSMYVPQNLYPVYKNKVVPVADIITPNQFEAELLTGKNISTEKDAVEVMDLLHAMGPDTVVITSSDLPSRLGDRFLVSLGSQRHVRPDGSRTTQRVRIEVPKVDAVFVGTGDLFAAMLLAWTHHYPNDLKTACEKTFSVMHHVIQRTISYAHELAGPGRRPSPPQLELRMVQSKADIEDPAIVTEATVIS</sequence>
<name>A0A9Y4TSP3_9TELE</name>
<dbReference type="RefSeq" id="XP_008298358.1">
    <property type="nucleotide sequence ID" value="XM_008300136.1"/>
</dbReference>
<keyword evidence="17" id="KW-0067">ATP-binding</keyword>
<evidence type="ECO:0000256" key="26">
    <source>
        <dbReference type="SAM" id="SignalP"/>
    </source>
</evidence>
<dbReference type="GO" id="GO:0008478">
    <property type="term" value="F:pyridoxal kinase activity"/>
    <property type="evidence" value="ECO:0007669"/>
    <property type="project" value="UniProtKB-EC"/>
</dbReference>
<dbReference type="InterPro" id="IPR004625">
    <property type="entry name" value="PyrdxlKinase"/>
</dbReference>
<evidence type="ECO:0000256" key="4">
    <source>
        <dbReference type="ARBA" id="ARBA00004750"/>
    </source>
</evidence>
<comment type="cofactor">
    <cofactor evidence="1">
        <name>Mg(2+)</name>
        <dbReference type="ChEBI" id="CHEBI:18420"/>
    </cofactor>
</comment>
<evidence type="ECO:0000256" key="13">
    <source>
        <dbReference type="ARBA" id="ARBA00022679"/>
    </source>
</evidence>
<keyword evidence="28" id="KW-1185">Reference proteome</keyword>
<comment type="cofactor">
    <cofactor evidence="2">
        <name>Zn(2+)</name>
        <dbReference type="ChEBI" id="CHEBI:29105"/>
    </cofactor>
</comment>
<protein>
    <recommendedName>
        <fullName evidence="10">Pyridoxal kinase</fullName>
        <ecNumber evidence="9">2.7.1.35</ecNumber>
    </recommendedName>
    <alternativeName>
        <fullName evidence="21">Pyridoxine kinase</fullName>
    </alternativeName>
</protein>
<evidence type="ECO:0000256" key="8">
    <source>
        <dbReference type="ARBA" id="ARBA00011738"/>
    </source>
</evidence>
<dbReference type="FunFam" id="3.40.1190.20:FF:000007">
    <property type="entry name" value="Pyridoxal kinase"/>
    <property type="match status" value="1"/>
</dbReference>
<evidence type="ECO:0000256" key="16">
    <source>
        <dbReference type="ARBA" id="ARBA00022777"/>
    </source>
</evidence>
<dbReference type="GO" id="GO:0005829">
    <property type="term" value="C:cytosol"/>
    <property type="evidence" value="ECO:0007669"/>
    <property type="project" value="UniProtKB-SubCell"/>
</dbReference>
<dbReference type="PANTHER" id="PTHR10534">
    <property type="entry name" value="PYRIDOXAL KINASE"/>
    <property type="match status" value="1"/>
</dbReference>
<feature type="domain" description="Pyridoxamine kinase/Phosphomethylpyrimidine kinase" evidence="27">
    <location>
        <begin position="95"/>
        <end position="284"/>
    </location>
</feature>
<reference evidence="29" key="1">
    <citation type="submission" date="2025-08" db="UniProtKB">
        <authorList>
            <consortium name="RefSeq"/>
        </authorList>
    </citation>
    <scope>IDENTIFICATION</scope>
</reference>
<evidence type="ECO:0000256" key="15">
    <source>
        <dbReference type="ARBA" id="ARBA00022741"/>
    </source>
</evidence>
<comment type="catalytic activity">
    <reaction evidence="24">
        <text>pyridoxal + ATP = pyridoxal 5'-phosphate + ADP + H(+)</text>
        <dbReference type="Rhea" id="RHEA:10224"/>
        <dbReference type="ChEBI" id="CHEBI:15378"/>
        <dbReference type="ChEBI" id="CHEBI:17310"/>
        <dbReference type="ChEBI" id="CHEBI:30616"/>
        <dbReference type="ChEBI" id="CHEBI:456216"/>
        <dbReference type="ChEBI" id="CHEBI:597326"/>
        <dbReference type="EC" id="2.7.1.35"/>
    </reaction>
    <physiologicalReaction direction="left-to-right" evidence="24">
        <dbReference type="Rhea" id="RHEA:10225"/>
    </physiologicalReaction>
</comment>
<dbReference type="CTD" id="564697"/>
<keyword evidence="18" id="KW-0460">Magnesium</keyword>
<keyword evidence="19" id="KW-0007">Acetylation</keyword>
<evidence type="ECO:0000256" key="7">
    <source>
        <dbReference type="ARBA" id="ARBA00008805"/>
    </source>
</evidence>
<keyword evidence="26" id="KW-0732">Signal</keyword>
<evidence type="ECO:0000256" key="17">
    <source>
        <dbReference type="ARBA" id="ARBA00022840"/>
    </source>
</evidence>
<comment type="pathway">
    <text evidence="6">Cofactor metabolism; pyridoxal 5'-phosphate salvage; pyridoxal 5'-phosphate from pyridoxal: step 1/1.</text>
</comment>
<dbReference type="AlphaFoldDB" id="A0A9Y4TSP3"/>
<dbReference type="CDD" id="cd01173">
    <property type="entry name" value="pyridoxal_pyridoxamine_kinase"/>
    <property type="match status" value="1"/>
</dbReference>
<keyword evidence="12" id="KW-0597">Phosphoprotein</keyword>
<feature type="chain" id="PRO_5041387851" description="Pyridoxal kinase" evidence="26">
    <location>
        <begin position="20"/>
        <end position="322"/>
    </location>
</feature>
<comment type="catalytic activity">
    <reaction evidence="23">
        <text>pyridoxamine + ATP = pyridoxamine 5'-phosphate + ADP + H(+)</text>
        <dbReference type="Rhea" id="RHEA:25104"/>
        <dbReference type="ChEBI" id="CHEBI:15378"/>
        <dbReference type="ChEBI" id="CHEBI:30616"/>
        <dbReference type="ChEBI" id="CHEBI:57761"/>
        <dbReference type="ChEBI" id="CHEBI:58451"/>
        <dbReference type="ChEBI" id="CHEBI:456216"/>
        <dbReference type="EC" id="2.7.1.35"/>
    </reaction>
    <physiologicalReaction direction="left-to-right" evidence="23">
        <dbReference type="Rhea" id="RHEA:25105"/>
    </physiologicalReaction>
</comment>
<gene>
    <name evidence="29" type="primary">pdxkb</name>
</gene>
<keyword evidence="20" id="KW-0915">Sodium</keyword>
<evidence type="ECO:0000256" key="12">
    <source>
        <dbReference type="ARBA" id="ARBA00022553"/>
    </source>
</evidence>
<feature type="signal peptide" evidence="26">
    <location>
        <begin position="1"/>
        <end position="19"/>
    </location>
</feature>
<dbReference type="EC" id="2.7.1.35" evidence="9"/>
<accession>A0A9Y4TSP3</accession>
<keyword evidence="11" id="KW-0963">Cytoplasm</keyword>
<evidence type="ECO:0000256" key="1">
    <source>
        <dbReference type="ARBA" id="ARBA00001946"/>
    </source>
</evidence>
<comment type="function">
    <text evidence="22">Catalyzes the phosphorylation of the dietary vitamin B6 vitamers pyridoxal (PL), pyridoxine (PN) and pyridoxamine (PM) to form pyridoxal 5'-phosphate (PLP), pyridoxine 5'-phosphate (PNP) and pyridoxamine 5'-phosphate (PMP), respectively. PLP is the active form of vitamin B6, and acts as a cofactor for over 140 different enzymatic reactions.</text>
</comment>
<evidence type="ECO:0000256" key="9">
    <source>
        <dbReference type="ARBA" id="ARBA00012104"/>
    </source>
</evidence>
<evidence type="ECO:0000256" key="5">
    <source>
        <dbReference type="ARBA" id="ARBA00004835"/>
    </source>
</evidence>
<dbReference type="InterPro" id="IPR013749">
    <property type="entry name" value="PM/HMP-P_kinase-1"/>
</dbReference>
<evidence type="ECO:0000256" key="6">
    <source>
        <dbReference type="ARBA" id="ARBA00005210"/>
    </source>
</evidence>
<evidence type="ECO:0000313" key="29">
    <source>
        <dbReference type="RefSeq" id="XP_008298358.1"/>
    </source>
</evidence>
<comment type="pathway">
    <text evidence="5">Cofactor metabolism; pyridoxal 5'-phosphate salvage; pyridoxine 5'-phosphate from pyridoxine: step 1/1.</text>
</comment>
<evidence type="ECO:0000256" key="22">
    <source>
        <dbReference type="ARBA" id="ARBA00045787"/>
    </source>
</evidence>